<protein>
    <submittedName>
        <fullName evidence="1">Uncharacterized protein</fullName>
    </submittedName>
</protein>
<evidence type="ECO:0000313" key="2">
    <source>
        <dbReference type="Proteomes" id="UP000244069"/>
    </source>
</evidence>
<name>A0A2T6B3U2_9RHOB</name>
<accession>A0A2T6B3U2</accession>
<dbReference type="Proteomes" id="UP000244069">
    <property type="component" value="Unassembled WGS sequence"/>
</dbReference>
<keyword evidence="2" id="KW-1185">Reference proteome</keyword>
<sequence length="39" mass="3923">MPTALNMLNLALMAVLCAAALSVHMGGPSLTAVQGFPLP</sequence>
<reference evidence="1 2" key="1">
    <citation type="submission" date="2018-04" db="EMBL/GenBank/DDBJ databases">
        <title>Genomic Encyclopedia of Archaeal and Bacterial Type Strains, Phase II (KMG-II): from individual species to whole genera.</title>
        <authorList>
            <person name="Goeker M."/>
        </authorList>
    </citation>
    <scope>NUCLEOTIDE SEQUENCE [LARGE SCALE GENOMIC DNA]</scope>
    <source>
        <strain evidence="1 2">DSM 29329</strain>
    </source>
</reference>
<gene>
    <name evidence="1" type="ORF">C8N44_104106</name>
</gene>
<comment type="caution">
    <text evidence="1">The sequence shown here is derived from an EMBL/GenBank/DDBJ whole genome shotgun (WGS) entry which is preliminary data.</text>
</comment>
<evidence type="ECO:0000313" key="1">
    <source>
        <dbReference type="EMBL" id="PTX50750.1"/>
    </source>
</evidence>
<dbReference type="EMBL" id="QBKN01000004">
    <property type="protein sequence ID" value="PTX50750.1"/>
    <property type="molecule type" value="Genomic_DNA"/>
</dbReference>
<proteinExistence type="predicted"/>
<dbReference type="AlphaFoldDB" id="A0A2T6B3U2"/>
<organism evidence="1 2">
    <name type="scientific">Allosediminivita pacifica</name>
    <dbReference type="NCBI Taxonomy" id="1267769"/>
    <lineage>
        <taxon>Bacteria</taxon>
        <taxon>Pseudomonadati</taxon>
        <taxon>Pseudomonadota</taxon>
        <taxon>Alphaproteobacteria</taxon>
        <taxon>Rhodobacterales</taxon>
        <taxon>Paracoccaceae</taxon>
        <taxon>Allosediminivita</taxon>
    </lineage>
</organism>